<evidence type="ECO:0008006" key="4">
    <source>
        <dbReference type="Google" id="ProtNLM"/>
    </source>
</evidence>
<dbReference type="EMBL" id="JAFFZS010000023">
    <property type="protein sequence ID" value="MBN0047252.1"/>
    <property type="molecule type" value="Genomic_DNA"/>
</dbReference>
<reference evidence="2 3" key="1">
    <citation type="submission" date="2021-02" db="EMBL/GenBank/DDBJ databases">
        <title>Whole genome sequencing of Streptomyces actuosus VRA1.</title>
        <authorList>
            <person name="Sen G."/>
            <person name="Sen A."/>
        </authorList>
    </citation>
    <scope>NUCLEOTIDE SEQUENCE [LARGE SCALE GENOMIC DNA]</scope>
    <source>
        <strain evidence="2 3">VRA1</strain>
    </source>
</reference>
<proteinExistence type="predicted"/>
<dbReference type="Proteomes" id="UP000788262">
    <property type="component" value="Unassembled WGS sequence"/>
</dbReference>
<feature type="region of interest" description="Disordered" evidence="1">
    <location>
        <begin position="29"/>
        <end position="71"/>
    </location>
</feature>
<feature type="compositionally biased region" description="Low complexity" evidence="1">
    <location>
        <begin position="40"/>
        <end position="51"/>
    </location>
</feature>
<accession>A0ABS2VVX8</accession>
<dbReference type="RefSeq" id="WP_205385392.1">
    <property type="nucleotide sequence ID" value="NZ_JAFFZS010000023.1"/>
</dbReference>
<evidence type="ECO:0000313" key="3">
    <source>
        <dbReference type="Proteomes" id="UP000788262"/>
    </source>
</evidence>
<gene>
    <name evidence="2" type="ORF">JS756_24715</name>
</gene>
<protein>
    <recommendedName>
        <fullName evidence="4">Serine/threonine protein kinase</fullName>
    </recommendedName>
</protein>
<organism evidence="2 3">
    <name type="scientific">Streptomyces actuosus</name>
    <dbReference type="NCBI Taxonomy" id="1885"/>
    <lineage>
        <taxon>Bacteria</taxon>
        <taxon>Bacillati</taxon>
        <taxon>Actinomycetota</taxon>
        <taxon>Actinomycetes</taxon>
        <taxon>Kitasatosporales</taxon>
        <taxon>Streptomycetaceae</taxon>
        <taxon>Streptomyces</taxon>
    </lineage>
</organism>
<evidence type="ECO:0000313" key="2">
    <source>
        <dbReference type="EMBL" id="MBN0047252.1"/>
    </source>
</evidence>
<name>A0ABS2VVX8_STRAS</name>
<comment type="caution">
    <text evidence="2">The sequence shown here is derived from an EMBL/GenBank/DDBJ whole genome shotgun (WGS) entry which is preliminary data.</text>
</comment>
<evidence type="ECO:0000256" key="1">
    <source>
        <dbReference type="SAM" id="MobiDB-lite"/>
    </source>
</evidence>
<keyword evidence="3" id="KW-1185">Reference proteome</keyword>
<sequence>MKRPGPLLTLLAGLLLGIALLSLDAASGGERTASEPRRQSPATTPASAPVTSAPPSPTLSRTPVPDADYAGRTADDTAAVAVTVRDRKAVAYFCDGRTRESWLKGDIADDGSMRLTGQDGSELDGTLEGGDQISGTVDSGGVRHAFTADRAAPRSRLWRATATVRGARIDGGWIVLKDGTQVGVVTRDGTPSAAPRIAPETGAVTVDGRQLTARPVTP</sequence>